<keyword evidence="3" id="KW-0808">Transferase</keyword>
<accession>A0A1G2C1E2</accession>
<dbReference type="InterPro" id="IPR017475">
    <property type="entry name" value="EPS_sugar_tfrase"/>
</dbReference>
<sequence>MKKANFIVNIALVPIDFIVVFLGALSAYFLRFSESIEEIRPVFYEMPFSDFVNLALEMAVLAVIVFAFNGFYAMQDKKLARELTKIVTGVSTMGVIVVLAIFWQRELFSSRFIIIFSWIIIIIYLFISRVIVFLIRNYFLKRGYGLSKIIVIGTADSRKIIVDTYNNNRQMGFEIAAEFASLADLENSYEIKEKIKFKKIDAIIQTDSNIDKDQALNLLTYCQENHLDLKYAASLFQTQSLHLNMNSIAGVPIVEIQGTPLDGWRRVYKRIFDIFISGWLLLLLLPIFIIVSLVIKLNSKGPIFVRLERVGARGRLFKMYKFRSMIKGAHKMKAEVLKYNERSDGPLFKMKDDPRVTKVGKFLRRSSIDELPQLVNVLLGTMSLVGPRPHEPEEVDKYQRGYKKLLSIKPGITGMAQVSGRANLAFSEEAKLDVFYIENWSILLDLIILLKTPIAVIRGD</sequence>
<dbReference type="AlphaFoldDB" id="A0A1G2C1E2"/>
<feature type="transmembrane region" description="Helical" evidence="7">
    <location>
        <begin position="115"/>
        <end position="135"/>
    </location>
</feature>
<dbReference type="PANTHER" id="PTHR30576">
    <property type="entry name" value="COLANIC BIOSYNTHESIS UDP-GLUCOSE LIPID CARRIER TRANSFERASE"/>
    <property type="match status" value="1"/>
</dbReference>
<name>A0A1G2C1E2_9BACT</name>
<feature type="transmembrane region" description="Helical" evidence="7">
    <location>
        <begin position="86"/>
        <end position="103"/>
    </location>
</feature>
<dbReference type="PANTHER" id="PTHR30576:SF0">
    <property type="entry name" value="UNDECAPRENYL-PHOSPHATE N-ACETYLGALACTOSAMINYL 1-PHOSPHATE TRANSFERASE-RELATED"/>
    <property type="match status" value="1"/>
</dbReference>
<comment type="caution">
    <text evidence="9">The sequence shown here is derived from an EMBL/GenBank/DDBJ whole genome shotgun (WGS) entry which is preliminary data.</text>
</comment>
<feature type="transmembrane region" description="Helical" evidence="7">
    <location>
        <begin position="7"/>
        <end position="31"/>
    </location>
</feature>
<dbReference type="Pfam" id="PF02397">
    <property type="entry name" value="Bac_transf"/>
    <property type="match status" value="1"/>
</dbReference>
<evidence type="ECO:0000259" key="8">
    <source>
        <dbReference type="Pfam" id="PF02397"/>
    </source>
</evidence>
<dbReference type="GO" id="GO:0016780">
    <property type="term" value="F:phosphotransferase activity, for other substituted phosphate groups"/>
    <property type="evidence" value="ECO:0007669"/>
    <property type="project" value="TreeGrafter"/>
</dbReference>
<keyword evidence="5 7" id="KW-1133">Transmembrane helix</keyword>
<organism evidence="9 10">
    <name type="scientific">Candidatus Komeilibacteria bacterium RIFOXYC1_FULL_37_11</name>
    <dbReference type="NCBI Taxonomy" id="1798555"/>
    <lineage>
        <taxon>Bacteria</taxon>
        <taxon>Candidatus Komeiliibacteriota</taxon>
    </lineage>
</organism>
<feature type="transmembrane region" description="Helical" evidence="7">
    <location>
        <begin position="51"/>
        <end position="74"/>
    </location>
</feature>
<dbReference type="GO" id="GO:0016020">
    <property type="term" value="C:membrane"/>
    <property type="evidence" value="ECO:0007669"/>
    <property type="project" value="UniProtKB-SubCell"/>
</dbReference>
<evidence type="ECO:0000313" key="10">
    <source>
        <dbReference type="Proteomes" id="UP000177626"/>
    </source>
</evidence>
<comment type="subcellular location">
    <subcellularLocation>
        <location evidence="1">Membrane</location>
        <topology evidence="1">Multi-pass membrane protein</topology>
    </subcellularLocation>
</comment>
<evidence type="ECO:0000256" key="1">
    <source>
        <dbReference type="ARBA" id="ARBA00004141"/>
    </source>
</evidence>
<proteinExistence type="inferred from homology"/>
<keyword evidence="4 7" id="KW-0812">Transmembrane</keyword>
<evidence type="ECO:0000256" key="7">
    <source>
        <dbReference type="SAM" id="Phobius"/>
    </source>
</evidence>
<comment type="similarity">
    <text evidence="2">Belongs to the bacterial sugar transferase family.</text>
</comment>
<evidence type="ECO:0000313" key="9">
    <source>
        <dbReference type="EMBL" id="OGY94247.1"/>
    </source>
</evidence>
<protein>
    <recommendedName>
        <fullName evidence="8">Bacterial sugar transferase domain-containing protein</fullName>
    </recommendedName>
</protein>
<feature type="domain" description="Bacterial sugar transferase" evidence="8">
    <location>
        <begin position="269"/>
        <end position="457"/>
    </location>
</feature>
<dbReference type="NCBIfam" id="TIGR03025">
    <property type="entry name" value="EPS_sugtrans"/>
    <property type="match status" value="1"/>
</dbReference>
<evidence type="ECO:0000256" key="4">
    <source>
        <dbReference type="ARBA" id="ARBA00022692"/>
    </source>
</evidence>
<feature type="transmembrane region" description="Helical" evidence="7">
    <location>
        <begin position="274"/>
        <end position="295"/>
    </location>
</feature>
<dbReference type="Proteomes" id="UP000177626">
    <property type="component" value="Unassembled WGS sequence"/>
</dbReference>
<evidence type="ECO:0000256" key="2">
    <source>
        <dbReference type="ARBA" id="ARBA00006464"/>
    </source>
</evidence>
<keyword evidence="6 7" id="KW-0472">Membrane</keyword>
<gene>
    <name evidence="9" type="ORF">A2406_01985</name>
</gene>
<dbReference type="InterPro" id="IPR003362">
    <property type="entry name" value="Bact_transf"/>
</dbReference>
<dbReference type="EMBL" id="MHKQ01000010">
    <property type="protein sequence ID" value="OGY94247.1"/>
    <property type="molecule type" value="Genomic_DNA"/>
</dbReference>
<evidence type="ECO:0000256" key="6">
    <source>
        <dbReference type="ARBA" id="ARBA00023136"/>
    </source>
</evidence>
<evidence type="ECO:0000256" key="3">
    <source>
        <dbReference type="ARBA" id="ARBA00022679"/>
    </source>
</evidence>
<reference evidence="9 10" key="1">
    <citation type="journal article" date="2016" name="Nat. Commun.">
        <title>Thousands of microbial genomes shed light on interconnected biogeochemical processes in an aquifer system.</title>
        <authorList>
            <person name="Anantharaman K."/>
            <person name="Brown C.T."/>
            <person name="Hug L.A."/>
            <person name="Sharon I."/>
            <person name="Castelle C.J."/>
            <person name="Probst A.J."/>
            <person name="Thomas B.C."/>
            <person name="Singh A."/>
            <person name="Wilkins M.J."/>
            <person name="Karaoz U."/>
            <person name="Brodie E.L."/>
            <person name="Williams K.H."/>
            <person name="Hubbard S.S."/>
            <person name="Banfield J.F."/>
        </authorList>
    </citation>
    <scope>NUCLEOTIDE SEQUENCE [LARGE SCALE GENOMIC DNA]</scope>
</reference>
<evidence type="ECO:0000256" key="5">
    <source>
        <dbReference type="ARBA" id="ARBA00022989"/>
    </source>
</evidence>